<feature type="domain" description="HSF-type DNA-binding" evidence="6">
    <location>
        <begin position="20"/>
        <end position="128"/>
    </location>
</feature>
<evidence type="ECO:0000256" key="2">
    <source>
        <dbReference type="ARBA" id="ARBA00006403"/>
    </source>
</evidence>
<dbReference type="PANTHER" id="PTHR10015:SF278">
    <property type="entry name" value="HEAT SHOCK FACTOR PROTEIN 5"/>
    <property type="match status" value="1"/>
</dbReference>
<dbReference type="PANTHER" id="PTHR10015">
    <property type="entry name" value="HEAT SHOCK TRANSCRIPTION FACTOR"/>
    <property type="match status" value="1"/>
</dbReference>
<dbReference type="Pfam" id="PF00447">
    <property type="entry name" value="HSF_DNA-bind"/>
    <property type="match status" value="1"/>
</dbReference>
<reference evidence="7" key="3">
    <citation type="submission" date="2025-09" db="UniProtKB">
        <authorList>
            <consortium name="Ensembl"/>
        </authorList>
    </citation>
    <scope>IDENTIFICATION</scope>
</reference>
<dbReference type="Proteomes" id="UP000472267">
    <property type="component" value="Chromosome 10"/>
</dbReference>
<dbReference type="GO" id="GO:0005634">
    <property type="term" value="C:nucleus"/>
    <property type="evidence" value="ECO:0007669"/>
    <property type="project" value="UniProtKB-SubCell"/>
</dbReference>
<dbReference type="AlphaFoldDB" id="A0A672G0D4"/>
<organism evidence="7 8">
    <name type="scientific">Salarias fasciatus</name>
    <name type="common">Jewelled blenny</name>
    <name type="synonym">Blennius fasciatus</name>
    <dbReference type="NCBI Taxonomy" id="181472"/>
    <lineage>
        <taxon>Eukaryota</taxon>
        <taxon>Metazoa</taxon>
        <taxon>Chordata</taxon>
        <taxon>Craniata</taxon>
        <taxon>Vertebrata</taxon>
        <taxon>Euteleostomi</taxon>
        <taxon>Actinopterygii</taxon>
        <taxon>Neopterygii</taxon>
        <taxon>Teleostei</taxon>
        <taxon>Neoteleostei</taxon>
        <taxon>Acanthomorphata</taxon>
        <taxon>Ovalentaria</taxon>
        <taxon>Blenniimorphae</taxon>
        <taxon>Blenniiformes</taxon>
        <taxon>Blennioidei</taxon>
        <taxon>Blenniidae</taxon>
        <taxon>Salariinae</taxon>
        <taxon>Salarias</taxon>
    </lineage>
</organism>
<comment type="similarity">
    <text evidence="2 5">Belongs to the HSF family.</text>
</comment>
<dbReference type="InterPro" id="IPR036388">
    <property type="entry name" value="WH-like_DNA-bd_sf"/>
</dbReference>
<dbReference type="GO" id="GO:0043565">
    <property type="term" value="F:sequence-specific DNA binding"/>
    <property type="evidence" value="ECO:0007669"/>
    <property type="project" value="InterPro"/>
</dbReference>
<dbReference type="InterPro" id="IPR000232">
    <property type="entry name" value="HSF_DNA-bd"/>
</dbReference>
<evidence type="ECO:0000256" key="1">
    <source>
        <dbReference type="ARBA" id="ARBA00004123"/>
    </source>
</evidence>
<dbReference type="SUPFAM" id="SSF46785">
    <property type="entry name" value="Winged helix' DNA-binding domain"/>
    <property type="match status" value="1"/>
</dbReference>
<evidence type="ECO:0000313" key="8">
    <source>
        <dbReference type="Proteomes" id="UP000472267"/>
    </source>
</evidence>
<keyword evidence="8" id="KW-1185">Reference proteome</keyword>
<comment type="subcellular location">
    <subcellularLocation>
        <location evidence="1">Nucleus</location>
    </subcellularLocation>
</comment>
<name>A0A672G0D4_SALFA</name>
<proteinExistence type="inferred from homology"/>
<reference evidence="7" key="2">
    <citation type="submission" date="2025-08" db="UniProtKB">
        <authorList>
            <consortium name="Ensembl"/>
        </authorList>
    </citation>
    <scope>IDENTIFICATION</scope>
</reference>
<reference evidence="7" key="1">
    <citation type="submission" date="2019-06" db="EMBL/GenBank/DDBJ databases">
        <authorList>
            <consortium name="Wellcome Sanger Institute Data Sharing"/>
        </authorList>
    </citation>
    <scope>NUCLEOTIDE SEQUENCE [LARGE SCALE GENOMIC DNA]</scope>
</reference>
<evidence type="ECO:0000256" key="3">
    <source>
        <dbReference type="ARBA" id="ARBA00023125"/>
    </source>
</evidence>
<evidence type="ECO:0000259" key="6">
    <source>
        <dbReference type="SMART" id="SM00415"/>
    </source>
</evidence>
<accession>A0A672G0D4</accession>
<keyword evidence="3" id="KW-0238">DNA-binding</keyword>
<dbReference type="OMA" id="SSCHAFK"/>
<dbReference type="InParanoid" id="A0A672G0D4"/>
<evidence type="ECO:0000313" key="7">
    <source>
        <dbReference type="Ensembl" id="ENSSFAP00005012491.1"/>
    </source>
</evidence>
<sequence length="167" mass="19346">MDGNGTSQPFDGSWIPDTVSHFTFPATLWRLVNNPIVNSIYWDVRGHKVIIDQNLFVEQVLSPSGFFSNDSKPFKTNKFCSFIRQLNLYGFKKANKYEACLTVPACHHFFHPHFKRNHPELVCWLKRLTPKNRAKLQAGVEVKSMPLRRTWPIVKNQADSRETTNRG</sequence>
<dbReference type="Gene3D" id="1.10.10.10">
    <property type="entry name" value="Winged helix-like DNA-binding domain superfamily/Winged helix DNA-binding domain"/>
    <property type="match status" value="1"/>
</dbReference>
<protein>
    <recommendedName>
        <fullName evidence="6">HSF-type DNA-binding domain-containing protein</fullName>
    </recommendedName>
</protein>
<evidence type="ECO:0000256" key="5">
    <source>
        <dbReference type="RuleBase" id="RU004020"/>
    </source>
</evidence>
<keyword evidence="4" id="KW-0539">Nucleus</keyword>
<dbReference type="InterPro" id="IPR036390">
    <property type="entry name" value="WH_DNA-bd_sf"/>
</dbReference>
<evidence type="ECO:0000256" key="4">
    <source>
        <dbReference type="ARBA" id="ARBA00023242"/>
    </source>
</evidence>
<dbReference type="GO" id="GO:0003700">
    <property type="term" value="F:DNA-binding transcription factor activity"/>
    <property type="evidence" value="ECO:0007669"/>
    <property type="project" value="InterPro"/>
</dbReference>
<dbReference type="SMART" id="SM00415">
    <property type="entry name" value="HSF"/>
    <property type="match status" value="1"/>
</dbReference>
<dbReference type="Ensembl" id="ENSSFAT00005013042.1">
    <property type="protein sequence ID" value="ENSSFAP00005012491.1"/>
    <property type="gene ID" value="ENSSFAG00005006909.1"/>
</dbReference>